<organism evidence="2 3">
    <name type="scientific">Dichomitus squalens</name>
    <dbReference type="NCBI Taxonomy" id="114155"/>
    <lineage>
        <taxon>Eukaryota</taxon>
        <taxon>Fungi</taxon>
        <taxon>Dikarya</taxon>
        <taxon>Basidiomycota</taxon>
        <taxon>Agaricomycotina</taxon>
        <taxon>Agaricomycetes</taxon>
        <taxon>Polyporales</taxon>
        <taxon>Polyporaceae</taxon>
        <taxon>Dichomitus</taxon>
    </lineage>
</organism>
<evidence type="ECO:0000313" key="2">
    <source>
        <dbReference type="EMBL" id="TBU63018.1"/>
    </source>
</evidence>
<accession>A0A4V2K9A0</accession>
<sequence length="123" mass="13526">MPEILRRPAAPRRQPRNLSSVQSRRDSLSQEASPSGCVDAQGRARYQDCSRTQQPRPIVCPLVTASFLHTGRPVTAFCISIVGWHSACLPLSISIAVSRARKVGFNLVINSGTREVIPNLHPR</sequence>
<dbReference type="EMBL" id="ML145091">
    <property type="protein sequence ID" value="TBU63018.1"/>
    <property type="molecule type" value="Genomic_DNA"/>
</dbReference>
<dbReference type="AlphaFoldDB" id="A0A4V2K9A0"/>
<dbReference type="Proteomes" id="UP000292082">
    <property type="component" value="Unassembled WGS sequence"/>
</dbReference>
<protein>
    <submittedName>
        <fullName evidence="2">Uncharacterized protein</fullName>
    </submittedName>
</protein>
<evidence type="ECO:0000256" key="1">
    <source>
        <dbReference type="SAM" id="MobiDB-lite"/>
    </source>
</evidence>
<reference evidence="2 3" key="1">
    <citation type="submission" date="2019-01" db="EMBL/GenBank/DDBJ databases">
        <title>Draft genome sequences of three monokaryotic isolates of the white-rot basidiomycete fungus Dichomitus squalens.</title>
        <authorList>
            <consortium name="DOE Joint Genome Institute"/>
            <person name="Lopez S.C."/>
            <person name="Andreopoulos B."/>
            <person name="Pangilinan J."/>
            <person name="Lipzen A."/>
            <person name="Riley R."/>
            <person name="Ahrendt S."/>
            <person name="Ng V."/>
            <person name="Barry K."/>
            <person name="Daum C."/>
            <person name="Grigoriev I.V."/>
            <person name="Hilden K.S."/>
            <person name="Makela M.R."/>
            <person name="de Vries R.P."/>
        </authorList>
    </citation>
    <scope>NUCLEOTIDE SEQUENCE [LARGE SCALE GENOMIC DNA]</scope>
    <source>
        <strain evidence="2 3">CBS 464.89</strain>
    </source>
</reference>
<feature type="region of interest" description="Disordered" evidence="1">
    <location>
        <begin position="1"/>
        <end position="41"/>
    </location>
</feature>
<name>A0A4V2K9A0_9APHY</name>
<keyword evidence="3" id="KW-1185">Reference proteome</keyword>
<gene>
    <name evidence="2" type="ORF">BD310DRAFT_664125</name>
</gene>
<evidence type="ECO:0000313" key="3">
    <source>
        <dbReference type="Proteomes" id="UP000292082"/>
    </source>
</evidence>
<proteinExistence type="predicted"/>